<dbReference type="PROSITE" id="PS50949">
    <property type="entry name" value="HTH_GNTR"/>
    <property type="match status" value="1"/>
</dbReference>
<keyword evidence="3" id="KW-0804">Transcription</keyword>
<dbReference type="RefSeq" id="WP_259546600.1">
    <property type="nucleotide sequence ID" value="NZ_JAROYP010000006.1"/>
</dbReference>
<protein>
    <submittedName>
        <fullName evidence="5">GntR family transcriptional regulator</fullName>
    </submittedName>
</protein>
<dbReference type="InterPro" id="IPR036390">
    <property type="entry name" value="WH_DNA-bd_sf"/>
</dbReference>
<evidence type="ECO:0000256" key="3">
    <source>
        <dbReference type="ARBA" id="ARBA00023163"/>
    </source>
</evidence>
<accession>A0AAW6SWS6</accession>
<evidence type="ECO:0000313" key="5">
    <source>
        <dbReference type="EMBL" id="MDH5161732.1"/>
    </source>
</evidence>
<dbReference type="Proteomes" id="UP001159179">
    <property type="component" value="Unassembled WGS sequence"/>
</dbReference>
<evidence type="ECO:0000256" key="2">
    <source>
        <dbReference type="ARBA" id="ARBA00023125"/>
    </source>
</evidence>
<name>A0AAW6SWS6_9BACI</name>
<dbReference type="GO" id="GO:0003677">
    <property type="term" value="F:DNA binding"/>
    <property type="evidence" value="ECO:0007669"/>
    <property type="project" value="UniProtKB-KW"/>
</dbReference>
<dbReference type="Gene3D" id="1.20.120.530">
    <property type="entry name" value="GntR ligand-binding domain-like"/>
    <property type="match status" value="1"/>
</dbReference>
<dbReference type="SMART" id="SM00895">
    <property type="entry name" value="FCD"/>
    <property type="match status" value="1"/>
</dbReference>
<sequence length="221" mass="25171">MARRNGSSTLSENVTKILWADIMAGKYEPGSLLTVSELAKSFTVSVAVVREALTRLASQGLVLQNPNHGFSVKNVSEVELNNIIEARLINESKALRLSIAHGDLTWEADVIAAYHKLSQTIEYEDENEKLTIRKEWLEIHRQFHYQLIAACPNTILLDICRRLWDLSEFYRNYSVPQQSARNGLAEHKALSDAVHSRDTNRAVELFREHIQLTADIIFDNR</sequence>
<evidence type="ECO:0000259" key="4">
    <source>
        <dbReference type="PROSITE" id="PS50949"/>
    </source>
</evidence>
<dbReference type="SUPFAM" id="SSF46785">
    <property type="entry name" value="Winged helix' DNA-binding domain"/>
    <property type="match status" value="1"/>
</dbReference>
<dbReference type="GO" id="GO:0003700">
    <property type="term" value="F:DNA-binding transcription factor activity"/>
    <property type="evidence" value="ECO:0007669"/>
    <property type="project" value="InterPro"/>
</dbReference>
<proteinExistence type="predicted"/>
<dbReference type="Gene3D" id="1.10.10.10">
    <property type="entry name" value="Winged helix-like DNA-binding domain superfamily/Winged helix DNA-binding domain"/>
    <property type="match status" value="1"/>
</dbReference>
<reference evidence="5" key="1">
    <citation type="submission" date="2023-03" db="EMBL/GenBank/DDBJ databases">
        <title>Bacterial isolates from washroom surfaces on a university campus.</title>
        <authorList>
            <person name="Holman D.B."/>
            <person name="Gzyl K.E."/>
            <person name="Taheri A.E."/>
        </authorList>
    </citation>
    <scope>NUCLEOTIDE SEQUENCE</scope>
    <source>
        <strain evidence="5">RD03</strain>
    </source>
</reference>
<dbReference type="PANTHER" id="PTHR43537">
    <property type="entry name" value="TRANSCRIPTIONAL REGULATOR, GNTR FAMILY"/>
    <property type="match status" value="1"/>
</dbReference>
<gene>
    <name evidence="5" type="ORF">P5X88_12350</name>
</gene>
<dbReference type="EMBL" id="JAROYP010000006">
    <property type="protein sequence ID" value="MDH5161732.1"/>
    <property type="molecule type" value="Genomic_DNA"/>
</dbReference>
<comment type="caution">
    <text evidence="5">The sequence shown here is derived from an EMBL/GenBank/DDBJ whole genome shotgun (WGS) entry which is preliminary data.</text>
</comment>
<keyword evidence="1" id="KW-0805">Transcription regulation</keyword>
<dbReference type="PANTHER" id="PTHR43537:SF20">
    <property type="entry name" value="HTH-TYPE TRANSCRIPTIONAL REPRESSOR GLAR"/>
    <property type="match status" value="1"/>
</dbReference>
<dbReference type="Pfam" id="PF07729">
    <property type="entry name" value="FCD"/>
    <property type="match status" value="1"/>
</dbReference>
<dbReference type="InterPro" id="IPR036388">
    <property type="entry name" value="WH-like_DNA-bd_sf"/>
</dbReference>
<keyword evidence="2" id="KW-0238">DNA-binding</keyword>
<dbReference type="Pfam" id="PF00392">
    <property type="entry name" value="GntR"/>
    <property type="match status" value="1"/>
</dbReference>
<dbReference type="SMART" id="SM00345">
    <property type="entry name" value="HTH_GNTR"/>
    <property type="match status" value="1"/>
</dbReference>
<dbReference type="InterPro" id="IPR000524">
    <property type="entry name" value="Tscrpt_reg_HTH_GntR"/>
</dbReference>
<feature type="domain" description="HTH gntR-type" evidence="4">
    <location>
        <begin position="8"/>
        <end position="75"/>
    </location>
</feature>
<dbReference type="AlphaFoldDB" id="A0AAW6SWS6"/>
<dbReference type="SUPFAM" id="SSF48008">
    <property type="entry name" value="GntR ligand-binding domain-like"/>
    <property type="match status" value="1"/>
</dbReference>
<organism evidence="5 6">
    <name type="scientific">Heyndrickxia oleronia</name>
    <dbReference type="NCBI Taxonomy" id="38875"/>
    <lineage>
        <taxon>Bacteria</taxon>
        <taxon>Bacillati</taxon>
        <taxon>Bacillota</taxon>
        <taxon>Bacilli</taxon>
        <taxon>Bacillales</taxon>
        <taxon>Bacillaceae</taxon>
        <taxon>Heyndrickxia</taxon>
    </lineage>
</organism>
<dbReference type="InterPro" id="IPR011711">
    <property type="entry name" value="GntR_C"/>
</dbReference>
<evidence type="ECO:0000256" key="1">
    <source>
        <dbReference type="ARBA" id="ARBA00023015"/>
    </source>
</evidence>
<dbReference type="InterPro" id="IPR008920">
    <property type="entry name" value="TF_FadR/GntR_C"/>
</dbReference>
<evidence type="ECO:0000313" key="6">
    <source>
        <dbReference type="Proteomes" id="UP001159179"/>
    </source>
</evidence>